<reference evidence="1 2" key="1">
    <citation type="submission" date="2019-03" db="EMBL/GenBank/DDBJ databases">
        <title>Genomic Encyclopedia of Type Strains, Phase IV (KMG-IV): sequencing the most valuable type-strain genomes for metagenomic binning, comparative biology and taxonomic classification.</title>
        <authorList>
            <person name="Goeker M."/>
        </authorList>
    </citation>
    <scope>NUCLEOTIDE SEQUENCE [LARGE SCALE GENOMIC DNA]</scope>
    <source>
        <strain evidence="1 2">DSM 24629</strain>
    </source>
</reference>
<evidence type="ECO:0000313" key="2">
    <source>
        <dbReference type="Proteomes" id="UP000294902"/>
    </source>
</evidence>
<sequence>MGFWSFIGLASKKDYDEVTQKLNDMTLMLDQLTKENQKIYKAFDLVNEQITNEGHRMIENTNDHMNTICERNNKETQAIIEIIHNIENDFSNNNEDIKRRMTLNTKEIKNLYNDVNDKLNTNENQLKKVEDLSTKLLETMKIIWMDNIIDNLNMVARTKKEK</sequence>
<protein>
    <submittedName>
        <fullName evidence="1">Uncharacterized protein</fullName>
    </submittedName>
</protein>
<accession>A0A4R3MHX6</accession>
<evidence type="ECO:0000313" key="1">
    <source>
        <dbReference type="EMBL" id="TCT12837.1"/>
    </source>
</evidence>
<proteinExistence type="predicted"/>
<keyword evidence="2" id="KW-1185">Reference proteome</keyword>
<dbReference type="AlphaFoldDB" id="A0A4R3MHX6"/>
<dbReference type="EMBL" id="SMAL01000011">
    <property type="protein sequence ID" value="TCT12837.1"/>
    <property type="molecule type" value="Genomic_DNA"/>
</dbReference>
<comment type="caution">
    <text evidence="1">The sequence shown here is derived from an EMBL/GenBank/DDBJ whole genome shotgun (WGS) entry which is preliminary data.</text>
</comment>
<dbReference type="Proteomes" id="UP000294902">
    <property type="component" value="Unassembled WGS sequence"/>
</dbReference>
<gene>
    <name evidence="1" type="ORF">EDC18_1118</name>
</gene>
<dbReference type="RefSeq" id="WP_132253632.1">
    <property type="nucleotide sequence ID" value="NZ_SMAL01000011.1"/>
</dbReference>
<name>A0A4R3MHX6_9FIRM</name>
<organism evidence="1 2">
    <name type="scientific">Natranaerovirga pectinivora</name>
    <dbReference type="NCBI Taxonomy" id="682400"/>
    <lineage>
        <taxon>Bacteria</taxon>
        <taxon>Bacillati</taxon>
        <taxon>Bacillota</taxon>
        <taxon>Clostridia</taxon>
        <taxon>Lachnospirales</taxon>
        <taxon>Natranaerovirgaceae</taxon>
        <taxon>Natranaerovirga</taxon>
    </lineage>
</organism>